<sequence length="46" mass="5141">MSFLKDCLSEFKKIKNAFHSIKKSVSLGIAKLVSSLMDTRNPLNLS</sequence>
<dbReference type="PATRIC" id="fig|1352357.3.peg.897"/>
<name>T2S873_HELPX</name>
<reference evidence="1 2" key="1">
    <citation type="journal article" date="2013" name="Genome Announc.">
        <title>Genome Sequences of Three hpAfrica2 Strains of Helicobacter pylori.</title>
        <authorList>
            <person name="Duncan S.S."/>
            <person name="Bertoli M.T."/>
            <person name="Kersulyte D."/>
            <person name="Valk P.L."/>
            <person name="Tamma S."/>
            <person name="Segal I."/>
            <person name="McClain M.S."/>
            <person name="Cover T.L."/>
            <person name="Berg D.E."/>
        </authorList>
    </citation>
    <scope>NUCLEOTIDE SEQUENCE [LARGE SCALE GENOMIC DNA]</scope>
    <source>
        <strain evidence="1 2">SouthAfrica50</strain>
    </source>
</reference>
<proteinExistence type="predicted"/>
<dbReference type="Proteomes" id="UP000015816">
    <property type="component" value="Unassembled WGS sequence"/>
</dbReference>
<comment type="caution">
    <text evidence="1">The sequence shown here is derived from an EMBL/GenBank/DDBJ whole genome shotgun (WGS) entry which is preliminary data.</text>
</comment>
<organism evidence="1 2">
    <name type="scientific">Helicobacter pylori SouthAfrica50</name>
    <dbReference type="NCBI Taxonomy" id="1352357"/>
    <lineage>
        <taxon>Bacteria</taxon>
        <taxon>Pseudomonadati</taxon>
        <taxon>Campylobacterota</taxon>
        <taxon>Epsilonproteobacteria</taxon>
        <taxon>Campylobacterales</taxon>
        <taxon>Helicobacteraceae</taxon>
        <taxon>Helicobacter</taxon>
    </lineage>
</organism>
<accession>T2S873</accession>
<protein>
    <submittedName>
        <fullName evidence="1">Uncharacterized protein</fullName>
    </submittedName>
</protein>
<dbReference type="AlphaFoldDB" id="T2S873"/>
<dbReference type="EMBL" id="AVNI01000002">
    <property type="protein sequence ID" value="EQD88608.1"/>
    <property type="molecule type" value="Genomic_DNA"/>
</dbReference>
<evidence type="ECO:0000313" key="2">
    <source>
        <dbReference type="Proteomes" id="UP000015816"/>
    </source>
</evidence>
<gene>
    <name evidence="1" type="ORF">HPSA50_0928</name>
</gene>
<evidence type="ECO:0000313" key="1">
    <source>
        <dbReference type="EMBL" id="EQD88608.1"/>
    </source>
</evidence>